<name>K5CHD0_RHOBT</name>
<evidence type="ECO:0000313" key="2">
    <source>
        <dbReference type="Proteomes" id="UP000007993"/>
    </source>
</evidence>
<gene>
    <name evidence="1" type="ORF">RBSH_01229</name>
</gene>
<protein>
    <submittedName>
        <fullName evidence="1">Uncharacterized protein</fullName>
    </submittedName>
</protein>
<sequence length="113" mass="12668">MTTPLGSRQRAILSSDVIGLLVLCDQSEAAEAELERTLREENESIFQTFGGKNEFREKMIRCINDPAKLTKIVELQIQELDVADICHSMINCEMPALRRSRSEVDQEKGTGGN</sequence>
<proteinExistence type="predicted"/>
<dbReference type="EMBL" id="AMCW01000028">
    <property type="protein sequence ID" value="EKK03425.1"/>
    <property type="molecule type" value="Genomic_DNA"/>
</dbReference>
<comment type="caution">
    <text evidence="1">The sequence shown here is derived from an EMBL/GenBank/DDBJ whole genome shotgun (WGS) entry which is preliminary data.</text>
</comment>
<accession>K5CHD0</accession>
<dbReference type="AlphaFoldDB" id="K5CHD0"/>
<dbReference type="Proteomes" id="UP000007993">
    <property type="component" value="Unassembled WGS sequence"/>
</dbReference>
<dbReference type="PATRIC" id="fig|993517.3.peg.1344"/>
<evidence type="ECO:0000313" key="1">
    <source>
        <dbReference type="EMBL" id="EKK03425.1"/>
    </source>
</evidence>
<reference evidence="1 2" key="1">
    <citation type="journal article" date="2013" name="Mar. Genomics">
        <title>Expression of sulfatases in Rhodopirellula baltica and the diversity of sulfatases in the genus Rhodopirellula.</title>
        <authorList>
            <person name="Wegner C.E."/>
            <person name="Richter-Heitmann T."/>
            <person name="Klindworth A."/>
            <person name="Klockow C."/>
            <person name="Richter M."/>
            <person name="Achstetter T."/>
            <person name="Glockner F.O."/>
            <person name="Harder J."/>
        </authorList>
    </citation>
    <scope>NUCLEOTIDE SEQUENCE [LARGE SCALE GENOMIC DNA]</scope>
    <source>
        <strain evidence="1 2">SH28</strain>
    </source>
</reference>
<organism evidence="1 2">
    <name type="scientific">Rhodopirellula baltica SH28</name>
    <dbReference type="NCBI Taxonomy" id="993517"/>
    <lineage>
        <taxon>Bacteria</taxon>
        <taxon>Pseudomonadati</taxon>
        <taxon>Planctomycetota</taxon>
        <taxon>Planctomycetia</taxon>
        <taxon>Pirellulales</taxon>
        <taxon>Pirellulaceae</taxon>
        <taxon>Rhodopirellula</taxon>
    </lineage>
</organism>